<dbReference type="Proteomes" id="UP000567186">
    <property type="component" value="Unassembled WGS sequence"/>
</dbReference>
<feature type="transmembrane region" description="Helical" evidence="1">
    <location>
        <begin position="62"/>
        <end position="89"/>
    </location>
</feature>
<dbReference type="AlphaFoldDB" id="A0A7Y0RCV2"/>
<dbReference type="InterPro" id="IPR018723">
    <property type="entry name" value="DUF2254_membrane"/>
</dbReference>
<name>A0A7Y0RCV2_9GAMM</name>
<dbReference type="RefSeq" id="WP_135955039.1">
    <property type="nucleotide sequence ID" value="NZ_JABCKY010000002.1"/>
</dbReference>
<keyword evidence="1" id="KW-0812">Transmembrane</keyword>
<reference evidence="2 3" key="1">
    <citation type="submission" date="2020-04" db="EMBL/GenBank/DDBJ databases">
        <title>Marinobacter oceani sp. nov., isolated from marine solar saltern.</title>
        <authorList>
            <person name="Chen X.-Y."/>
        </authorList>
    </citation>
    <scope>NUCLEOTIDE SEQUENCE [LARGE SCALE GENOMIC DNA]</scope>
    <source>
        <strain evidence="2 3">W62</strain>
    </source>
</reference>
<sequence>MRQMTHRRPRRRRISSRIGEITLAMFGAMAAGLVVGLAVLTVDTKLLWPPPFKLGTIADARVVLGAVISGLITVAVFGLWMRTVVVGLMAAHFSPRTLLIFLEDRFQRNLLAFMAAGLVAVLVILLRMPTNEQTYAPLASMVLVVMIALAAMAGILLAIKHATRSLSLPELISRLAEDALDVLDRHPEARVELTEVPPPLAARRTVLAPGTGWVTGIDIDRIRKALPVGGAVHLRSRIGEFVTPRRPVALVSSTGIEVEEADFDAVAKAFTLARTRSPDMDLVFAVSQLVDVGTFALQTRADTSTAHEVMVHLEAVLEEIVCRGLPRLHDKDEDGRCVYDEAGWDAADLLQQCVERLREQASRDPEAARHLMHMLHRVREVAEGLDAFAVISEIECQVEMVRALAEANGMLPQDRQRLEREAKAIINRDSTGHIGHT</sequence>
<protein>
    <submittedName>
        <fullName evidence="2">DUF2254 domain-containing protein</fullName>
    </submittedName>
</protein>
<keyword evidence="3" id="KW-1185">Reference proteome</keyword>
<comment type="caution">
    <text evidence="2">The sequence shown here is derived from an EMBL/GenBank/DDBJ whole genome shotgun (WGS) entry which is preliminary data.</text>
</comment>
<feature type="transmembrane region" description="Helical" evidence="1">
    <location>
        <begin position="110"/>
        <end position="129"/>
    </location>
</feature>
<gene>
    <name evidence="2" type="ORF">HIU99_09705</name>
</gene>
<feature type="transmembrane region" description="Helical" evidence="1">
    <location>
        <begin position="21"/>
        <end position="42"/>
    </location>
</feature>
<keyword evidence="1" id="KW-1133">Transmembrane helix</keyword>
<feature type="transmembrane region" description="Helical" evidence="1">
    <location>
        <begin position="135"/>
        <end position="159"/>
    </location>
</feature>
<dbReference type="EMBL" id="JABCKY010000002">
    <property type="protein sequence ID" value="NMT63873.1"/>
    <property type="molecule type" value="Genomic_DNA"/>
</dbReference>
<organism evidence="2 3">
    <name type="scientific">Marinobacter orientalis</name>
    <dbReference type="NCBI Taxonomy" id="1928859"/>
    <lineage>
        <taxon>Bacteria</taxon>
        <taxon>Pseudomonadati</taxon>
        <taxon>Pseudomonadota</taxon>
        <taxon>Gammaproteobacteria</taxon>
        <taxon>Pseudomonadales</taxon>
        <taxon>Marinobacteraceae</taxon>
        <taxon>Marinobacter</taxon>
    </lineage>
</organism>
<accession>A0A7Y0RCV2</accession>
<evidence type="ECO:0000313" key="3">
    <source>
        <dbReference type="Proteomes" id="UP000567186"/>
    </source>
</evidence>
<dbReference type="OrthoDB" id="6356906at2"/>
<evidence type="ECO:0000313" key="2">
    <source>
        <dbReference type="EMBL" id="NMT63873.1"/>
    </source>
</evidence>
<proteinExistence type="predicted"/>
<keyword evidence="1" id="KW-0472">Membrane</keyword>
<evidence type="ECO:0000256" key="1">
    <source>
        <dbReference type="SAM" id="Phobius"/>
    </source>
</evidence>
<dbReference type="Pfam" id="PF10011">
    <property type="entry name" value="DUF2254"/>
    <property type="match status" value="1"/>
</dbReference>